<dbReference type="Gene3D" id="3.40.980.10">
    <property type="entry name" value="MoaB/Mog-like domain"/>
    <property type="match status" value="1"/>
</dbReference>
<proteinExistence type="predicted"/>
<organism evidence="2 3">
    <name type="scientific">Tepidanaerobacter acetatoxydans (strain DSM 21804 / JCM 16047 / Re1)</name>
    <dbReference type="NCBI Taxonomy" id="1209989"/>
    <lineage>
        <taxon>Bacteria</taxon>
        <taxon>Bacillati</taxon>
        <taxon>Bacillota</taxon>
        <taxon>Clostridia</taxon>
        <taxon>Thermosediminibacterales</taxon>
        <taxon>Tepidanaerobacteraceae</taxon>
        <taxon>Tepidanaerobacter</taxon>
    </lineage>
</organism>
<dbReference type="AlphaFoldDB" id="F4LS87"/>
<dbReference type="EMBL" id="HF563609">
    <property type="protein sequence ID" value="CCP24840.1"/>
    <property type="molecule type" value="Genomic_DNA"/>
</dbReference>
<evidence type="ECO:0000313" key="2">
    <source>
        <dbReference type="EMBL" id="CCP24840.1"/>
    </source>
</evidence>
<evidence type="ECO:0000313" key="3">
    <source>
        <dbReference type="Proteomes" id="UP000010802"/>
    </source>
</evidence>
<accession>L0RVH0</accession>
<keyword evidence="3" id="KW-1185">Reference proteome</keyword>
<name>F4LS87_TEPAE</name>
<gene>
    <name evidence="2" type="ordered locus">TEPIRE1_0151</name>
</gene>
<sequence>MTSKAIIIPTGDEILNGTVVDTNSPAIMALILERFPGCEVTRITPSVDNETTIITKLKRAIEEKADLIFIIGGSGGGHRFIPNAARDFTHTAILKMFPNSCFKEIYGKNGHLWSKLIAAKESNSLLVNVPGPYVEAVAAAEAALDSILKGETDPQIIVERTSEAVSRQYPSGGEIK</sequence>
<dbReference type="InterPro" id="IPR001453">
    <property type="entry name" value="MoaB/Mog_dom"/>
</dbReference>
<dbReference type="SMART" id="SM00852">
    <property type="entry name" value="MoCF_biosynth"/>
    <property type="match status" value="1"/>
</dbReference>
<feature type="domain" description="MoaB/Mog" evidence="1">
    <location>
        <begin position="6"/>
        <end position="150"/>
    </location>
</feature>
<dbReference type="Pfam" id="PF00994">
    <property type="entry name" value="MoCF_biosynth"/>
    <property type="match status" value="1"/>
</dbReference>
<reference evidence="3" key="1">
    <citation type="journal article" date="2013" name="Genome Announc.">
        <title>First genome sequence of a syntrophic acetate-oxidizing bacterium, Tepidanaerobacter acetatoxydans strain Re1.</title>
        <authorList>
            <person name="Manzoor S."/>
            <person name="Bongcam-Rudloff E."/>
            <person name="Schnurer A."/>
            <person name="Muller B."/>
        </authorList>
    </citation>
    <scope>NUCLEOTIDE SEQUENCE [LARGE SCALE GENOMIC DNA]</scope>
    <source>
        <strain evidence="3">Re1</strain>
    </source>
</reference>
<dbReference type="InterPro" id="IPR036425">
    <property type="entry name" value="MoaB/Mog-like_dom_sf"/>
</dbReference>
<dbReference type="KEGG" id="tep:TepRe1_0141"/>
<dbReference type="SUPFAM" id="SSF53218">
    <property type="entry name" value="Molybdenum cofactor biosynthesis proteins"/>
    <property type="match status" value="1"/>
</dbReference>
<dbReference type="STRING" id="1209989.TepRe1_0141"/>
<dbReference type="HOGENOM" id="CLU_1524399_0_0_9"/>
<dbReference type="OrthoDB" id="1900983at2"/>
<dbReference type="RefSeq" id="WP_013777274.1">
    <property type="nucleotide sequence ID" value="NC_015519.1"/>
</dbReference>
<protein>
    <submittedName>
        <fullName evidence="2">Molybdopterin binding domain protein</fullName>
    </submittedName>
</protein>
<dbReference type="PATRIC" id="fig|1209989.3.peg.171"/>
<dbReference type="eggNOG" id="COG1058">
    <property type="taxonomic scope" value="Bacteria"/>
</dbReference>
<accession>F4LS87</accession>
<dbReference type="Proteomes" id="UP000010802">
    <property type="component" value="Chromosome"/>
</dbReference>
<evidence type="ECO:0000259" key="1">
    <source>
        <dbReference type="SMART" id="SM00852"/>
    </source>
</evidence>
<dbReference type="KEGG" id="tae:TepiRe1_0151"/>